<dbReference type="KEGG" id="thm:CL1_1172"/>
<reference evidence="1 2" key="1">
    <citation type="journal article" date="2012" name="J. Bacteriol.">
        <title>Complete Genome Sequence of the Hyperthermophilic Archaeon Thermococcus sp. Strain CL1, Isolated from a Paralvinella sp. Polychaete Worm Collected from a Hydrothermal Vent.</title>
        <authorList>
            <person name="Jung J.H."/>
            <person name="Holden J.F."/>
            <person name="Seo D.H."/>
            <person name="Park K.H."/>
            <person name="Shin H."/>
            <person name="Ryu S."/>
            <person name="Lee J.H."/>
            <person name="Park C.S."/>
        </authorList>
    </citation>
    <scope>NUCLEOTIDE SEQUENCE [LARGE SCALE GENOMIC DNA]</scope>
    <source>
        <strain evidence="2">DSM 27260 / KACC 17922 / CL1</strain>
    </source>
</reference>
<accession>I3ZUJ1</accession>
<dbReference type="HOGENOM" id="CLU_1933362_0_0_2"/>
<protein>
    <submittedName>
        <fullName evidence="1">Uncharacterized protein</fullName>
    </submittedName>
</protein>
<dbReference type="EMBL" id="CP003651">
    <property type="protein sequence ID" value="AFL95375.1"/>
    <property type="molecule type" value="Genomic_DNA"/>
</dbReference>
<dbReference type="Proteomes" id="UP000006064">
    <property type="component" value="Chromosome"/>
</dbReference>
<evidence type="ECO:0000313" key="2">
    <source>
        <dbReference type="Proteomes" id="UP000006064"/>
    </source>
</evidence>
<organism evidence="1 2">
    <name type="scientific">Thermococcus cleftensis (strain DSM 27260 / KACC 17922 / CL1)</name>
    <dbReference type="NCBI Taxonomy" id="163003"/>
    <lineage>
        <taxon>Archaea</taxon>
        <taxon>Methanobacteriati</taxon>
        <taxon>Methanobacteriota</taxon>
        <taxon>Thermococci</taxon>
        <taxon>Thermococcales</taxon>
        <taxon>Thermococcaceae</taxon>
        <taxon>Thermococcus</taxon>
    </lineage>
</organism>
<dbReference type="OrthoDB" id="101744at2157"/>
<keyword evidence="2" id="KW-1185">Reference proteome</keyword>
<sequence>MEGLVRYRGESFLELLGKYVLLGVTAGFNRAEELIAEAEKGGVRIIEVGDPYVPFYLAGTLFLEGKPVPKEIVKRLPYPIYDLNDEDYIAFLLRLFEHNHRFGIVSCAFEFFALREALYMGLLKPEKPEI</sequence>
<dbReference type="AlphaFoldDB" id="I3ZUJ1"/>
<name>I3ZUJ1_THECF</name>
<evidence type="ECO:0000313" key="1">
    <source>
        <dbReference type="EMBL" id="AFL95375.1"/>
    </source>
</evidence>
<dbReference type="RefSeq" id="WP_014789009.1">
    <property type="nucleotide sequence ID" value="NC_018015.1"/>
</dbReference>
<dbReference type="STRING" id="163003.CL1_1172"/>
<proteinExistence type="predicted"/>
<gene>
    <name evidence="1" type="ORF">CL1_1172</name>
</gene>
<dbReference type="GeneID" id="13037560"/>